<dbReference type="Proteomes" id="UP001358586">
    <property type="component" value="Chromosome 2"/>
</dbReference>
<name>A0ABR0QTP5_GOSAR</name>
<evidence type="ECO:0000313" key="2">
    <source>
        <dbReference type="EMBL" id="KAK5842630.1"/>
    </source>
</evidence>
<sequence>MQSRNLALEEENKGLKSKVTELGRSLRWHHNHDSTVKLKELKSKIEYLEVALQEGKLQIEQIETQRDYLKGELHQSRGAD</sequence>
<evidence type="ECO:0000313" key="3">
    <source>
        <dbReference type="Proteomes" id="UP001358586"/>
    </source>
</evidence>
<protein>
    <submittedName>
        <fullName evidence="2">Uncharacterized protein</fullName>
    </submittedName>
</protein>
<keyword evidence="1" id="KW-0175">Coiled coil</keyword>
<keyword evidence="3" id="KW-1185">Reference proteome</keyword>
<feature type="coiled-coil region" evidence="1">
    <location>
        <begin position="38"/>
        <end position="65"/>
    </location>
</feature>
<dbReference type="EMBL" id="JARKNE010000002">
    <property type="protein sequence ID" value="KAK5842630.1"/>
    <property type="molecule type" value="Genomic_DNA"/>
</dbReference>
<comment type="caution">
    <text evidence="2">The sequence shown here is derived from an EMBL/GenBank/DDBJ whole genome shotgun (WGS) entry which is preliminary data.</text>
</comment>
<organism evidence="2 3">
    <name type="scientific">Gossypium arboreum</name>
    <name type="common">Tree cotton</name>
    <name type="synonym">Gossypium nanking</name>
    <dbReference type="NCBI Taxonomy" id="29729"/>
    <lineage>
        <taxon>Eukaryota</taxon>
        <taxon>Viridiplantae</taxon>
        <taxon>Streptophyta</taxon>
        <taxon>Embryophyta</taxon>
        <taxon>Tracheophyta</taxon>
        <taxon>Spermatophyta</taxon>
        <taxon>Magnoliopsida</taxon>
        <taxon>eudicotyledons</taxon>
        <taxon>Gunneridae</taxon>
        <taxon>Pentapetalae</taxon>
        <taxon>rosids</taxon>
        <taxon>malvids</taxon>
        <taxon>Malvales</taxon>
        <taxon>Malvaceae</taxon>
        <taxon>Malvoideae</taxon>
        <taxon>Gossypium</taxon>
    </lineage>
</organism>
<accession>A0ABR0QTP5</accession>
<proteinExistence type="predicted"/>
<evidence type="ECO:0000256" key="1">
    <source>
        <dbReference type="SAM" id="Coils"/>
    </source>
</evidence>
<gene>
    <name evidence="2" type="ORF">PVK06_005007</name>
</gene>
<reference evidence="2 3" key="1">
    <citation type="submission" date="2023-03" db="EMBL/GenBank/DDBJ databases">
        <title>WGS of Gossypium arboreum.</title>
        <authorList>
            <person name="Yu D."/>
        </authorList>
    </citation>
    <scope>NUCLEOTIDE SEQUENCE [LARGE SCALE GENOMIC DNA]</scope>
    <source>
        <tissue evidence="2">Leaf</tissue>
    </source>
</reference>